<comment type="subcellular location">
    <subcellularLocation>
        <location evidence="1">Mitochondrion inner membrane</location>
        <topology evidence="1">Single-pass membrane protein</topology>
    </subcellularLocation>
</comment>
<feature type="transmembrane region" description="Helical" evidence="1">
    <location>
        <begin position="75"/>
        <end position="96"/>
    </location>
</feature>
<evidence type="ECO:0000259" key="2">
    <source>
        <dbReference type="PROSITE" id="PS50969"/>
    </source>
</evidence>
<protein>
    <recommendedName>
        <fullName evidence="1">Mitochondrial import inner membrane translocase subunit TIM50</fullName>
    </recommendedName>
</protein>
<dbReference type="EMBL" id="AC186752">
    <property type="protein sequence ID" value="ABF70068.1"/>
    <property type="molecule type" value="Genomic_DNA"/>
</dbReference>
<organism evidence="3">
    <name type="scientific">Musa acuminata</name>
    <name type="common">Banana</name>
    <name type="synonym">Musa cavendishii</name>
    <dbReference type="NCBI Taxonomy" id="4641"/>
    <lineage>
        <taxon>Eukaryota</taxon>
        <taxon>Viridiplantae</taxon>
        <taxon>Streptophyta</taxon>
        <taxon>Embryophyta</taxon>
        <taxon>Tracheophyta</taxon>
        <taxon>Spermatophyta</taxon>
        <taxon>Magnoliopsida</taxon>
        <taxon>Liliopsida</taxon>
        <taxon>Zingiberales</taxon>
        <taxon>Musaceae</taxon>
        <taxon>Musa</taxon>
    </lineage>
</organism>
<evidence type="ECO:0000313" key="3">
    <source>
        <dbReference type="EMBL" id="ABF70068.1"/>
    </source>
</evidence>
<dbReference type="PANTHER" id="PTHR12210">
    <property type="entry name" value="DULLARD PROTEIN PHOSPHATASE"/>
    <property type="match status" value="1"/>
</dbReference>
<accession>Q1EP89</accession>
<dbReference type="SMART" id="SM00577">
    <property type="entry name" value="CPDc"/>
    <property type="match status" value="1"/>
</dbReference>
<keyword evidence="1" id="KW-0496">Mitochondrion</keyword>
<keyword evidence="1" id="KW-0653">Protein transport</keyword>
<keyword evidence="1" id="KW-0472">Membrane</keyword>
<dbReference type="Gene3D" id="3.40.50.1000">
    <property type="entry name" value="HAD superfamily/HAD-like"/>
    <property type="match status" value="1"/>
</dbReference>
<keyword evidence="1" id="KW-0811">Translocation</keyword>
<dbReference type="InterPro" id="IPR050365">
    <property type="entry name" value="TIM50"/>
</dbReference>
<evidence type="ECO:0000256" key="1">
    <source>
        <dbReference type="RuleBase" id="RU365079"/>
    </source>
</evidence>
<dbReference type="AlphaFoldDB" id="Q1EP89"/>
<keyword evidence="1" id="KW-1133">Transmembrane helix</keyword>
<keyword evidence="1" id="KW-0813">Transport</keyword>
<dbReference type="GO" id="GO:0005744">
    <property type="term" value="C:TIM23 mitochondrial import inner membrane translocase complex"/>
    <property type="evidence" value="ECO:0007669"/>
    <property type="project" value="UniProtKB-UniRule"/>
</dbReference>
<gene>
    <name evidence="3" type="ORF">MA4_64C22.24</name>
</gene>
<dbReference type="GO" id="GO:0015031">
    <property type="term" value="P:protein transport"/>
    <property type="evidence" value="ECO:0007669"/>
    <property type="project" value="UniProtKB-KW"/>
</dbReference>
<comment type="subunit">
    <text evidence="1">Component of the TIM23 complex.</text>
</comment>
<comment type="function">
    <text evidence="1">Essential component of the TIM23 complex, a complex that mediates the translocation of transit peptide-containing proteins across the mitochondrial inner membrane.</text>
</comment>
<dbReference type="SUPFAM" id="SSF56784">
    <property type="entry name" value="HAD-like"/>
    <property type="match status" value="1"/>
</dbReference>
<sequence length="98" mass="11686">MNNLLSRDRGWRTFKRPGVDAFLEHLAKFYEIVVYSDQLSMYVDPVLERLDQKGCIRYRLSRAATKYVNGKHYRVFSFSVSVVIYFGILLNCYYIWLT</sequence>
<keyword evidence="1" id="KW-0812">Transmembrane</keyword>
<name>Q1EP89_MUSAC</name>
<dbReference type="InterPro" id="IPR036412">
    <property type="entry name" value="HAD-like_sf"/>
</dbReference>
<dbReference type="Pfam" id="PF03031">
    <property type="entry name" value="NIF"/>
    <property type="match status" value="1"/>
</dbReference>
<feature type="domain" description="FCP1 homology" evidence="2">
    <location>
        <begin position="1"/>
        <end position="98"/>
    </location>
</feature>
<comment type="similarity">
    <text evidence="1">Belongs to the TIM50 family.</text>
</comment>
<keyword evidence="1" id="KW-0809">Transit peptide</keyword>
<dbReference type="CDD" id="cd07521">
    <property type="entry name" value="HAD_FCP1-like"/>
    <property type="match status" value="1"/>
</dbReference>
<dbReference type="InterPro" id="IPR004274">
    <property type="entry name" value="FCP1_dom"/>
</dbReference>
<dbReference type="InterPro" id="IPR023214">
    <property type="entry name" value="HAD_sf"/>
</dbReference>
<dbReference type="PROSITE" id="PS50969">
    <property type="entry name" value="FCP1"/>
    <property type="match status" value="1"/>
</dbReference>
<reference evidence="3" key="1">
    <citation type="submission" date="2006-05" db="EMBL/GenBank/DDBJ databases">
        <authorList>
            <person name="Town C.D."/>
            <person name="Ronning C.M."/>
            <person name="Cheung F."/>
            <person name="Haas B.J."/>
            <person name="Althoff R."/>
            <person name="Arbogast T."/>
            <person name="Hine E."/>
            <person name="Piffanelli P."/>
            <person name="Tallon L.J."/>
        </authorList>
    </citation>
    <scope>NUCLEOTIDE SEQUENCE</scope>
</reference>
<proteinExistence type="inferred from homology"/>